<dbReference type="GeneID" id="92960272"/>
<gene>
    <name evidence="2" type="ORF">BT1A1_1132</name>
</gene>
<protein>
    <submittedName>
        <fullName evidence="2">Uncharacterized protein</fullName>
    </submittedName>
</protein>
<name>A0A090KQM9_9BACI</name>
<feature type="region of interest" description="Disordered" evidence="1">
    <location>
        <begin position="1"/>
        <end position="24"/>
    </location>
</feature>
<evidence type="ECO:0000313" key="3">
    <source>
        <dbReference type="Proteomes" id="UP000040576"/>
    </source>
</evidence>
<accession>A0A090KQM9</accession>
<sequence length="49" mass="5783">MKDYDLTGKKEQKKENHQEPSIKEEKLNAALLYTPEIITWMDQTNSTDE</sequence>
<dbReference type="RefSeq" id="WP_156103191.1">
    <property type="nucleotide sequence ID" value="NZ_CCRF01000038.1"/>
</dbReference>
<organism evidence="2 3">
    <name type="scientific">Caldibacillus thermoamylovorans</name>
    <dbReference type="NCBI Taxonomy" id="35841"/>
    <lineage>
        <taxon>Bacteria</taxon>
        <taxon>Bacillati</taxon>
        <taxon>Bacillota</taxon>
        <taxon>Bacilli</taxon>
        <taxon>Bacillales</taxon>
        <taxon>Bacillaceae</taxon>
        <taxon>Caldibacillus</taxon>
    </lineage>
</organism>
<keyword evidence="3" id="KW-1185">Reference proteome</keyword>
<reference evidence="2 3" key="1">
    <citation type="submission" date="2014-07" db="EMBL/GenBank/DDBJ databases">
        <authorList>
            <person name="Wibberg Daniel"/>
        </authorList>
    </citation>
    <scope>NUCLEOTIDE SEQUENCE [LARGE SCALE GENOMIC DNA]</scope>
</reference>
<dbReference type="EMBL" id="CCRF01000038">
    <property type="protein sequence ID" value="CEE00964.1"/>
    <property type="molecule type" value="Genomic_DNA"/>
</dbReference>
<evidence type="ECO:0000256" key="1">
    <source>
        <dbReference type="SAM" id="MobiDB-lite"/>
    </source>
</evidence>
<evidence type="ECO:0000313" key="2">
    <source>
        <dbReference type="EMBL" id="CEE00964.1"/>
    </source>
</evidence>
<dbReference type="Proteomes" id="UP000040576">
    <property type="component" value="Unassembled WGS sequence"/>
</dbReference>
<proteinExistence type="predicted"/>
<dbReference type="AlphaFoldDB" id="A0A090KQM9"/>